<accession>H5SDH0</accession>
<evidence type="ECO:0000259" key="1">
    <source>
        <dbReference type="Pfam" id="PF18929"/>
    </source>
</evidence>
<feature type="domain" description="DUF5678" evidence="1">
    <location>
        <begin position="18"/>
        <end position="65"/>
    </location>
</feature>
<name>H5SDH0_9BACT</name>
<dbReference type="EMBL" id="AP011681">
    <property type="protein sequence ID" value="BAL54206.1"/>
    <property type="molecule type" value="Genomic_DNA"/>
</dbReference>
<protein>
    <recommendedName>
        <fullName evidence="1">DUF5678 domain-containing protein</fullName>
    </recommendedName>
</protein>
<dbReference type="AlphaFoldDB" id="H5SDH0"/>
<organism evidence="2">
    <name type="scientific">uncultured Acetothermia bacterium</name>
    <dbReference type="NCBI Taxonomy" id="236499"/>
    <lineage>
        <taxon>Bacteria</taxon>
        <taxon>Candidatus Bipolaricaulota</taxon>
        <taxon>environmental samples</taxon>
    </lineage>
</organism>
<proteinExistence type="predicted"/>
<sequence>MVRRSFEEFKFLQERALELSSRYAGQYVAFVGQEIAGSGQTAQEAYEKAKQKYPHREPVLKYFPPTEAVLVL</sequence>
<dbReference type="InterPro" id="IPR043734">
    <property type="entry name" value="DUF5678"/>
</dbReference>
<dbReference type="Pfam" id="PF18929">
    <property type="entry name" value="DUF5678"/>
    <property type="match status" value="1"/>
</dbReference>
<gene>
    <name evidence="2" type="ORF">HGMM_F13E04C02</name>
</gene>
<reference evidence="2" key="1">
    <citation type="journal article" date="2005" name="Environ. Microbiol.">
        <title>Genetic and functional properties of uncultivated thermophilic crenarchaeotes from a subsurface gold mine as revealed by analysis of genome fragments.</title>
        <authorList>
            <person name="Nunoura T."/>
            <person name="Hirayama H."/>
            <person name="Takami H."/>
            <person name="Oida H."/>
            <person name="Nishi S."/>
            <person name="Shimamura S."/>
            <person name="Suzuki Y."/>
            <person name="Inagaki F."/>
            <person name="Takai K."/>
            <person name="Nealson K.H."/>
            <person name="Horikoshi K."/>
        </authorList>
    </citation>
    <scope>NUCLEOTIDE SEQUENCE</scope>
</reference>
<evidence type="ECO:0000313" key="2">
    <source>
        <dbReference type="EMBL" id="BAL54206.1"/>
    </source>
</evidence>
<reference evidence="2" key="2">
    <citation type="journal article" date="2012" name="PLoS ONE">
        <title>A Deeply Branching Thermophilic Bacterium with an Ancient Acetyl-CoA Pathway Dominates a Subsurface Ecosystem.</title>
        <authorList>
            <person name="Takami H."/>
            <person name="Noguchi H."/>
            <person name="Takaki Y."/>
            <person name="Uchiyama I."/>
            <person name="Toyoda A."/>
            <person name="Nishi S."/>
            <person name="Chee G.-J."/>
            <person name="Arai W."/>
            <person name="Nunoura T."/>
            <person name="Itoh T."/>
            <person name="Hattori M."/>
            <person name="Takai K."/>
        </authorList>
    </citation>
    <scope>NUCLEOTIDE SEQUENCE</scope>
</reference>